<dbReference type="RefSeq" id="WP_138195222.1">
    <property type="nucleotide sequence ID" value="NZ_VCIW01000010.1"/>
</dbReference>
<reference evidence="2 3" key="1">
    <citation type="submission" date="2019-05" db="EMBL/GenBank/DDBJ databases">
        <authorList>
            <person name="Narsing Rao M.P."/>
            <person name="Li W.J."/>
        </authorList>
    </citation>
    <scope>NUCLEOTIDE SEQUENCE [LARGE SCALE GENOMIC DNA]</scope>
    <source>
        <strain evidence="2 3">SYSU_K30003</strain>
    </source>
</reference>
<name>A0A5R9GCY1_9BACL</name>
<dbReference type="InterPro" id="IPR025989">
    <property type="entry name" value="Virulence_F_dom"/>
</dbReference>
<dbReference type="SMART" id="SM00932">
    <property type="entry name" value="Nfu_N"/>
    <property type="match status" value="1"/>
</dbReference>
<evidence type="ECO:0000259" key="1">
    <source>
        <dbReference type="SMART" id="SM00932"/>
    </source>
</evidence>
<dbReference type="SUPFAM" id="SSF48371">
    <property type="entry name" value="ARM repeat"/>
    <property type="match status" value="1"/>
</dbReference>
<dbReference type="OrthoDB" id="420201at2"/>
<evidence type="ECO:0000313" key="3">
    <source>
        <dbReference type="Proteomes" id="UP000309676"/>
    </source>
</evidence>
<dbReference type="InterPro" id="IPR004155">
    <property type="entry name" value="PBS_lyase_HEAT"/>
</dbReference>
<comment type="caution">
    <text evidence="2">The sequence shown here is derived from an EMBL/GenBank/DDBJ whole genome shotgun (WGS) entry which is preliminary data.</text>
</comment>
<dbReference type="Pfam" id="PF08712">
    <property type="entry name" value="Nfu_N"/>
    <property type="match status" value="1"/>
</dbReference>
<keyword evidence="3" id="KW-1185">Reference proteome</keyword>
<dbReference type="InterPro" id="IPR011989">
    <property type="entry name" value="ARM-like"/>
</dbReference>
<dbReference type="Gene3D" id="1.25.10.10">
    <property type="entry name" value="Leucine-rich Repeat Variant"/>
    <property type="match status" value="1"/>
</dbReference>
<evidence type="ECO:0000313" key="2">
    <source>
        <dbReference type="EMBL" id="TLS51228.1"/>
    </source>
</evidence>
<dbReference type="InterPro" id="IPR016024">
    <property type="entry name" value="ARM-type_fold"/>
</dbReference>
<gene>
    <name evidence="2" type="ORF">FE782_15970</name>
</gene>
<dbReference type="SMART" id="SM00567">
    <property type="entry name" value="EZ_HEAT"/>
    <property type="match status" value="4"/>
</dbReference>
<dbReference type="Proteomes" id="UP000309676">
    <property type="component" value="Unassembled WGS sequence"/>
</dbReference>
<dbReference type="SUPFAM" id="SSF110836">
    <property type="entry name" value="Hypothetical protein SAV1430"/>
    <property type="match status" value="1"/>
</dbReference>
<dbReference type="GO" id="GO:0016491">
    <property type="term" value="F:oxidoreductase activity"/>
    <property type="evidence" value="ECO:0007669"/>
    <property type="project" value="TreeGrafter"/>
</dbReference>
<dbReference type="PANTHER" id="PTHR12697:SF37">
    <property type="entry name" value="CONSERVED VIRULENCE FACTOR C"/>
    <property type="match status" value="1"/>
</dbReference>
<protein>
    <submittedName>
        <fullName evidence="2">Virulence factor</fullName>
    </submittedName>
</protein>
<sequence>MKLLSIEPTPSPNAMKLNLDESLPSGAKYAFGAADAERAPAHLRALLAIRGVKGVYQAADFIALEREASADWRAVLEGVREAFGAGAVAGAAGAGDADAAFGYGEAHVLVQMFRGIPMQVRVRAGHEESRVALPQRFADAAMTAGAASPNLIRERTLVDRGVRYGELPDIAALVAAELDAAYDDARLAALVAQAMAMGDAPEAAPEPSAAESLTPSEALTRLDDADWKARYAALERFKPTPETLNVVVKALADDNFSVRRLAVVYLGDLKTPEAVAHLTAMLKDPSVAVRRTAGDALSDIGDASAQPAMIEALGDKSKIVRWRAARFLYDLGDASALPALEAAADDPEFEVALQARMAVERIASGEAAAGTVWQQMAKSRENDR</sequence>
<dbReference type="PANTHER" id="PTHR12697">
    <property type="entry name" value="PBS LYASE HEAT-LIKE PROTEIN"/>
    <property type="match status" value="1"/>
</dbReference>
<dbReference type="InterPro" id="IPR036498">
    <property type="entry name" value="Nfu/NifU_N_sf"/>
</dbReference>
<dbReference type="Pfam" id="PF13646">
    <property type="entry name" value="HEAT_2"/>
    <property type="match status" value="1"/>
</dbReference>
<dbReference type="EMBL" id="VCIW01000010">
    <property type="protein sequence ID" value="TLS51228.1"/>
    <property type="molecule type" value="Genomic_DNA"/>
</dbReference>
<proteinExistence type="predicted"/>
<dbReference type="AlphaFoldDB" id="A0A5R9GCY1"/>
<organism evidence="2 3">
    <name type="scientific">Paenibacillus antri</name>
    <dbReference type="NCBI Taxonomy" id="2582848"/>
    <lineage>
        <taxon>Bacteria</taxon>
        <taxon>Bacillati</taxon>
        <taxon>Bacillota</taxon>
        <taxon>Bacilli</taxon>
        <taxon>Bacillales</taxon>
        <taxon>Paenibacillaceae</taxon>
        <taxon>Paenibacillus</taxon>
    </lineage>
</organism>
<dbReference type="InterPro" id="IPR014824">
    <property type="entry name" value="Nfu/NifU_N"/>
</dbReference>
<dbReference type="Gene3D" id="3.30.1370.70">
    <property type="entry name" value="Scaffold protein Nfu/NifU, N-terminal domain"/>
    <property type="match status" value="1"/>
</dbReference>
<feature type="domain" description="Scaffold protein Nfu/NifU N-terminal" evidence="1">
    <location>
        <begin position="4"/>
        <end position="90"/>
    </location>
</feature>
<accession>A0A5R9GCY1</accession>
<dbReference type="Pfam" id="PF13769">
    <property type="entry name" value="Virulence_fact"/>
    <property type="match status" value="1"/>
</dbReference>